<dbReference type="EnsemblMetazoa" id="tetur08g06440.1">
    <property type="protein sequence ID" value="tetur08g06440.1"/>
    <property type="gene ID" value="tetur08g06440"/>
</dbReference>
<dbReference type="Proteomes" id="UP000015104">
    <property type="component" value="Unassembled WGS sequence"/>
</dbReference>
<accession>T1KC56</accession>
<dbReference type="HOGENOM" id="CLU_2239990_0_0_1"/>
<evidence type="ECO:0000313" key="1">
    <source>
        <dbReference type="EnsemblMetazoa" id="tetur08g06440.1"/>
    </source>
</evidence>
<keyword evidence="2" id="KW-1185">Reference proteome</keyword>
<sequence>MLQSKSNVGTMVRFTQVLPTVASKHEYKTIFSQFPSGNKFAIKKRANVYWDQNKEQANYANHHLLYSKNNESYGYQKKWLTWKLREVEKFLGKTSEDLLTAINCC</sequence>
<reference evidence="2" key="1">
    <citation type="submission" date="2011-08" db="EMBL/GenBank/DDBJ databases">
        <authorList>
            <person name="Rombauts S."/>
        </authorList>
    </citation>
    <scope>NUCLEOTIDE SEQUENCE</scope>
    <source>
        <strain evidence="2">London</strain>
    </source>
</reference>
<dbReference type="EMBL" id="CAEY01001958">
    <property type="status" value="NOT_ANNOTATED_CDS"/>
    <property type="molecule type" value="Genomic_DNA"/>
</dbReference>
<reference evidence="1" key="2">
    <citation type="submission" date="2015-06" db="UniProtKB">
        <authorList>
            <consortium name="EnsemblMetazoa"/>
        </authorList>
    </citation>
    <scope>IDENTIFICATION</scope>
</reference>
<dbReference type="AlphaFoldDB" id="T1KC56"/>
<name>T1KC56_TETUR</name>
<protein>
    <submittedName>
        <fullName evidence="1">Uncharacterized protein</fullName>
    </submittedName>
</protein>
<evidence type="ECO:0000313" key="2">
    <source>
        <dbReference type="Proteomes" id="UP000015104"/>
    </source>
</evidence>
<organism evidence="1 2">
    <name type="scientific">Tetranychus urticae</name>
    <name type="common">Two-spotted spider mite</name>
    <dbReference type="NCBI Taxonomy" id="32264"/>
    <lineage>
        <taxon>Eukaryota</taxon>
        <taxon>Metazoa</taxon>
        <taxon>Ecdysozoa</taxon>
        <taxon>Arthropoda</taxon>
        <taxon>Chelicerata</taxon>
        <taxon>Arachnida</taxon>
        <taxon>Acari</taxon>
        <taxon>Acariformes</taxon>
        <taxon>Trombidiformes</taxon>
        <taxon>Prostigmata</taxon>
        <taxon>Eleutherengona</taxon>
        <taxon>Raphignathae</taxon>
        <taxon>Tetranychoidea</taxon>
        <taxon>Tetranychidae</taxon>
        <taxon>Tetranychus</taxon>
    </lineage>
</organism>
<proteinExistence type="predicted"/>